<sequence>MSASSGESGFCIYCGHFLNEHTKPSRSLCKNRACKKRFLICQAPVHNTTGWRICDIPCGCGSAYYPDNANAARPLEPAEYASTHPLSESPSSGGEAAPASDPIFVELWENNGYWEFGHNGMIISSSRKDWKPSRQFYEGRFWDCWRWNDYATWVLPSQSQQSTGKRVAYTHGRNVSSSTDPVTWTEERLAAETQMTSGMAGLALEGGSSYQAQDENVYVSARLYKKDNSMVEFKHNGQVIKSKITSWATVDDGFVFKSSTYGCTFFTEVIKPAKK</sequence>
<protein>
    <submittedName>
        <fullName evidence="1">Uncharacterized protein</fullName>
    </submittedName>
</protein>
<name>A0AAE8MD52_9HYPO</name>
<organism evidence="1 2">
    <name type="scientific">Fusarium torulosum</name>
    <dbReference type="NCBI Taxonomy" id="33205"/>
    <lineage>
        <taxon>Eukaryota</taxon>
        <taxon>Fungi</taxon>
        <taxon>Dikarya</taxon>
        <taxon>Ascomycota</taxon>
        <taxon>Pezizomycotina</taxon>
        <taxon>Sordariomycetes</taxon>
        <taxon>Hypocreomycetidae</taxon>
        <taxon>Hypocreales</taxon>
        <taxon>Nectriaceae</taxon>
        <taxon>Fusarium</taxon>
    </lineage>
</organism>
<dbReference type="AlphaFoldDB" id="A0AAE8MD52"/>
<gene>
    <name evidence="1" type="ORF">FTOL_08653</name>
</gene>
<evidence type="ECO:0000313" key="2">
    <source>
        <dbReference type="Proteomes" id="UP001187734"/>
    </source>
</evidence>
<proteinExistence type="predicted"/>
<reference evidence="1" key="1">
    <citation type="submission" date="2018-03" db="EMBL/GenBank/DDBJ databases">
        <authorList>
            <person name="Guldener U."/>
        </authorList>
    </citation>
    <scope>NUCLEOTIDE SEQUENCE</scope>
</reference>
<dbReference type="EMBL" id="ONZP01000306">
    <property type="protein sequence ID" value="SPJ80261.1"/>
    <property type="molecule type" value="Genomic_DNA"/>
</dbReference>
<comment type="caution">
    <text evidence="1">The sequence shown here is derived from an EMBL/GenBank/DDBJ whole genome shotgun (WGS) entry which is preliminary data.</text>
</comment>
<evidence type="ECO:0000313" key="1">
    <source>
        <dbReference type="EMBL" id="SPJ80261.1"/>
    </source>
</evidence>
<dbReference type="Proteomes" id="UP001187734">
    <property type="component" value="Unassembled WGS sequence"/>
</dbReference>
<keyword evidence="2" id="KW-1185">Reference proteome</keyword>
<accession>A0AAE8MD52</accession>